<dbReference type="PANTHER" id="PTHR22953">
    <property type="entry name" value="ACID PHOSPHATASE RELATED"/>
    <property type="match status" value="1"/>
</dbReference>
<dbReference type="InterPro" id="IPR039331">
    <property type="entry name" value="PAPs-like"/>
</dbReference>
<dbReference type="InterPro" id="IPR029052">
    <property type="entry name" value="Metallo-depent_PP-like"/>
</dbReference>
<dbReference type="Pfam" id="PF00149">
    <property type="entry name" value="Metallophos"/>
    <property type="match status" value="1"/>
</dbReference>
<evidence type="ECO:0000313" key="4">
    <source>
        <dbReference type="EMBL" id="SDK12550.1"/>
    </source>
</evidence>
<protein>
    <submittedName>
        <fullName evidence="4">Calcineurin-like phosphoesterase</fullName>
    </submittedName>
</protein>
<feature type="domain" description="Calcineurin-like phosphoesterase" evidence="3">
    <location>
        <begin position="49"/>
        <end position="240"/>
    </location>
</feature>
<dbReference type="PANTHER" id="PTHR22953:SF153">
    <property type="entry name" value="PURPLE ACID PHOSPHATASE"/>
    <property type="match status" value="1"/>
</dbReference>
<feature type="signal peptide" evidence="2">
    <location>
        <begin position="1"/>
        <end position="24"/>
    </location>
</feature>
<evidence type="ECO:0000256" key="2">
    <source>
        <dbReference type="SAM" id="SignalP"/>
    </source>
</evidence>
<evidence type="ECO:0000313" key="5">
    <source>
        <dbReference type="Proteomes" id="UP000198701"/>
    </source>
</evidence>
<dbReference type="InterPro" id="IPR004843">
    <property type="entry name" value="Calcineurin-like_PHP"/>
</dbReference>
<dbReference type="Proteomes" id="UP000198701">
    <property type="component" value="Unassembled WGS sequence"/>
</dbReference>
<proteinExistence type="predicted"/>
<dbReference type="AlphaFoldDB" id="A0A1G8ZEE9"/>
<dbReference type="EMBL" id="FNFU01000003">
    <property type="protein sequence ID" value="SDK12550.1"/>
    <property type="molecule type" value="Genomic_DNA"/>
</dbReference>
<dbReference type="PROSITE" id="PS51257">
    <property type="entry name" value="PROKAR_LIPOPROTEIN"/>
    <property type="match status" value="1"/>
</dbReference>
<accession>A0A1G8ZEE9</accession>
<name>A0A1G8ZEE9_9MICO</name>
<feature type="chain" id="PRO_5041121868" evidence="2">
    <location>
        <begin position="25"/>
        <end position="351"/>
    </location>
</feature>
<dbReference type="STRING" id="386301.SAMN05216282_10324"/>
<dbReference type="RefSeq" id="WP_092321774.1">
    <property type="nucleotide sequence ID" value="NZ_FNFU01000003.1"/>
</dbReference>
<dbReference type="OrthoDB" id="9804511at2"/>
<dbReference type="GO" id="GO:0003993">
    <property type="term" value="F:acid phosphatase activity"/>
    <property type="evidence" value="ECO:0007669"/>
    <property type="project" value="InterPro"/>
</dbReference>
<organism evidence="4 5">
    <name type="scientific">Cryobacterium psychrotolerans</name>
    <dbReference type="NCBI Taxonomy" id="386301"/>
    <lineage>
        <taxon>Bacteria</taxon>
        <taxon>Bacillati</taxon>
        <taxon>Actinomycetota</taxon>
        <taxon>Actinomycetes</taxon>
        <taxon>Micrococcales</taxon>
        <taxon>Microbacteriaceae</taxon>
        <taxon>Cryobacterium</taxon>
    </lineage>
</organism>
<reference evidence="4" key="1">
    <citation type="submission" date="2016-10" db="EMBL/GenBank/DDBJ databases">
        <authorList>
            <person name="de Groot N.N."/>
        </authorList>
    </citation>
    <scope>NUCLEOTIDE SEQUENCE [LARGE SCALE GENOMIC DNA]</scope>
    <source>
        <strain evidence="4">CGMCC 1.5382</strain>
    </source>
</reference>
<keyword evidence="5" id="KW-1185">Reference proteome</keyword>
<sequence length="351" mass="36866">MRGTRLRVATSCAAGIAVAGIVLAGCAASAPVPVPQTSVRADGATSVRFTASGDIAERTQSAAVLDQVASIRPDLHLALGDLSYGTPGSEAAWCDFVTSRVGEGVPFELLAGNHESDGRNGNIDDFSDCLPNQLPGLVGTYGRQYFVDVPRVNPLVRFIMISPGLKYPDRRWSYSAGSARYRWTARAIDGARSAGIPWVVTGMHKPCLSVGRYPCDPGADLLNLLVAKRVDLVLSGHEHLYARSKQLALGESCPDLEPESYSSACVSDSDSDLTHGAGTVMAIVGTGGVALRDVNPSDPEAGYFAAWSGLNLDPSHGNLDVRVTEDTLTAGFVPVAGGSFTDSFTIDARVP</sequence>
<evidence type="ECO:0000256" key="1">
    <source>
        <dbReference type="ARBA" id="ARBA00022729"/>
    </source>
</evidence>
<dbReference type="SUPFAM" id="SSF56300">
    <property type="entry name" value="Metallo-dependent phosphatases"/>
    <property type="match status" value="1"/>
</dbReference>
<evidence type="ECO:0000259" key="3">
    <source>
        <dbReference type="Pfam" id="PF00149"/>
    </source>
</evidence>
<dbReference type="Gene3D" id="3.60.21.10">
    <property type="match status" value="1"/>
</dbReference>
<keyword evidence="1 2" id="KW-0732">Signal</keyword>
<gene>
    <name evidence="4" type="ORF">SAMN05216282_10324</name>
</gene>